<dbReference type="EMBL" id="JADEWZ010000057">
    <property type="protein sequence ID" value="MBE9118713.1"/>
    <property type="molecule type" value="Genomic_DNA"/>
</dbReference>
<dbReference type="GO" id="GO:0003755">
    <property type="term" value="F:peptidyl-prolyl cis-trans isomerase activity"/>
    <property type="evidence" value="ECO:0007669"/>
    <property type="project" value="UniProtKB-KW"/>
</dbReference>
<evidence type="ECO:0000259" key="7">
    <source>
        <dbReference type="PROSITE" id="PS50198"/>
    </source>
</evidence>
<evidence type="ECO:0000256" key="1">
    <source>
        <dbReference type="ARBA" id="ARBA00000971"/>
    </source>
</evidence>
<evidence type="ECO:0000256" key="4">
    <source>
        <dbReference type="ARBA" id="ARBA00023110"/>
    </source>
</evidence>
<accession>A0A8J7E1R8</accession>
<evidence type="ECO:0000256" key="2">
    <source>
        <dbReference type="ARBA" id="ARBA00013194"/>
    </source>
</evidence>
<name>A0A8J7E1R8_9CYAN</name>
<reference evidence="8" key="1">
    <citation type="submission" date="2020-10" db="EMBL/GenBank/DDBJ databases">
        <authorList>
            <person name="Castelo-Branco R."/>
            <person name="Eusebio N."/>
            <person name="Adriana R."/>
            <person name="Vieira A."/>
            <person name="Brugerolle De Fraissinette N."/>
            <person name="Rezende De Castro R."/>
            <person name="Schneider M.P."/>
            <person name="Vasconcelos V."/>
            <person name="Leao P.N."/>
        </authorList>
    </citation>
    <scope>NUCLEOTIDE SEQUENCE</scope>
    <source>
        <strain evidence="8">LEGE 07157</strain>
    </source>
</reference>
<dbReference type="InterPro" id="IPR000297">
    <property type="entry name" value="PPIase_PpiC"/>
</dbReference>
<dbReference type="InterPro" id="IPR050245">
    <property type="entry name" value="PrsA_foldase"/>
</dbReference>
<dbReference type="Proteomes" id="UP000654482">
    <property type="component" value="Unassembled WGS sequence"/>
</dbReference>
<dbReference type="InterPro" id="IPR046357">
    <property type="entry name" value="PPIase_dom_sf"/>
</dbReference>
<evidence type="ECO:0000256" key="6">
    <source>
        <dbReference type="PROSITE-ProRule" id="PRU00278"/>
    </source>
</evidence>
<keyword evidence="4 6" id="KW-0697">Rotamase</keyword>
<dbReference type="EC" id="5.2.1.8" evidence="2"/>
<sequence>MSAILQVGNQKIAAEQFVSLLKSSQLLPQLLREFFIEQAIASIEYSSEELEGYCNKIAQQPENYGTPSQHIQLRAPRQLKLEKFKESTWGDRVESTFLNCQEQLDRVLFSLIQSEDVEVIQELYFRLQEGEESFAKLASQYSQGPEAHTNGLVGPIELNNLHPKLAQVLKVSQPGQLSPPIRVDKWLVIVRLERYIPAQFDGKMRQRLLDELFEAWLQENISKHAGTVNLQDSDDLDLPPLPLKDDFSATEETAEFMAEAEIEETPELPGEEKESVRALPSKNRGISRNQIAAALLLCLVPFGLGIATVEGLARWKGRSESNSIALNPRIKSLSATVAPKVSDEEAFRSAVNKAMSAAVLTQNAQSQAEWQLVADNWQTAIALMKRVPSSHKDYAVAREKVGEYQKNLDYAQSKLGTSIDAFREAVNNAMRAAELTQTAKSPEDWNTVATHWQKAIAFMGAVPSNNSNYEVAREKVDEYQKNLSYAKSKTDRG</sequence>
<feature type="domain" description="PpiC" evidence="7">
    <location>
        <begin position="111"/>
        <end position="194"/>
    </location>
</feature>
<dbReference type="PROSITE" id="PS50198">
    <property type="entry name" value="PPIC_PPIASE_2"/>
    <property type="match status" value="1"/>
</dbReference>
<dbReference type="RefSeq" id="WP_194031805.1">
    <property type="nucleotide sequence ID" value="NZ_JADEWZ010000057.1"/>
</dbReference>
<dbReference type="PANTHER" id="PTHR47245:SF1">
    <property type="entry name" value="FOLDASE PROTEIN PRSA"/>
    <property type="match status" value="1"/>
</dbReference>
<evidence type="ECO:0000256" key="3">
    <source>
        <dbReference type="ARBA" id="ARBA00022729"/>
    </source>
</evidence>
<dbReference type="Gene3D" id="3.10.50.40">
    <property type="match status" value="1"/>
</dbReference>
<comment type="catalytic activity">
    <reaction evidence="1">
        <text>[protein]-peptidylproline (omega=180) = [protein]-peptidylproline (omega=0)</text>
        <dbReference type="Rhea" id="RHEA:16237"/>
        <dbReference type="Rhea" id="RHEA-COMP:10747"/>
        <dbReference type="Rhea" id="RHEA-COMP:10748"/>
        <dbReference type="ChEBI" id="CHEBI:83833"/>
        <dbReference type="ChEBI" id="CHEBI:83834"/>
        <dbReference type="EC" id="5.2.1.8"/>
    </reaction>
</comment>
<evidence type="ECO:0000313" key="9">
    <source>
        <dbReference type="Proteomes" id="UP000654482"/>
    </source>
</evidence>
<keyword evidence="5 6" id="KW-0413">Isomerase</keyword>
<keyword evidence="3" id="KW-0732">Signal</keyword>
<dbReference type="PANTHER" id="PTHR47245">
    <property type="entry name" value="PEPTIDYLPROLYL ISOMERASE"/>
    <property type="match status" value="1"/>
</dbReference>
<dbReference type="AlphaFoldDB" id="A0A8J7E1R8"/>
<organism evidence="8 9">
    <name type="scientific">Lusitaniella coriacea LEGE 07157</name>
    <dbReference type="NCBI Taxonomy" id="945747"/>
    <lineage>
        <taxon>Bacteria</taxon>
        <taxon>Bacillati</taxon>
        <taxon>Cyanobacteriota</taxon>
        <taxon>Cyanophyceae</taxon>
        <taxon>Spirulinales</taxon>
        <taxon>Lusitaniellaceae</taxon>
        <taxon>Lusitaniella</taxon>
    </lineage>
</organism>
<protein>
    <recommendedName>
        <fullName evidence="2">peptidylprolyl isomerase</fullName>
        <ecNumber evidence="2">5.2.1.8</ecNumber>
    </recommendedName>
</protein>
<dbReference type="SUPFAM" id="SSF54534">
    <property type="entry name" value="FKBP-like"/>
    <property type="match status" value="1"/>
</dbReference>
<keyword evidence="9" id="KW-1185">Reference proteome</keyword>
<comment type="caution">
    <text evidence="8">The sequence shown here is derived from an EMBL/GenBank/DDBJ whole genome shotgun (WGS) entry which is preliminary data.</text>
</comment>
<proteinExistence type="predicted"/>
<gene>
    <name evidence="8" type="ORF">IQ249_22750</name>
</gene>
<evidence type="ECO:0000313" key="8">
    <source>
        <dbReference type="EMBL" id="MBE9118713.1"/>
    </source>
</evidence>
<evidence type="ECO:0000256" key="5">
    <source>
        <dbReference type="ARBA" id="ARBA00023235"/>
    </source>
</evidence>
<dbReference type="Pfam" id="PF00639">
    <property type="entry name" value="Rotamase"/>
    <property type="match status" value="1"/>
</dbReference>